<reference evidence="1 2" key="1">
    <citation type="journal article" date="2021" name="Genome Biol.">
        <title>AFLAP: assembly-free linkage analysis pipeline using k-mers from genome sequencing data.</title>
        <authorList>
            <person name="Fletcher K."/>
            <person name="Zhang L."/>
            <person name="Gil J."/>
            <person name="Han R."/>
            <person name="Cavanaugh K."/>
            <person name="Michelmore R."/>
        </authorList>
    </citation>
    <scope>NUCLEOTIDE SEQUENCE [LARGE SCALE GENOMIC DNA]</scope>
    <source>
        <strain evidence="1 2">SF5</strain>
    </source>
</reference>
<organism evidence="1 2">
    <name type="scientific">Bremia lactucae</name>
    <name type="common">Lettuce downy mildew</name>
    <dbReference type="NCBI Taxonomy" id="4779"/>
    <lineage>
        <taxon>Eukaryota</taxon>
        <taxon>Sar</taxon>
        <taxon>Stramenopiles</taxon>
        <taxon>Oomycota</taxon>
        <taxon>Peronosporomycetes</taxon>
        <taxon>Peronosporales</taxon>
        <taxon>Peronosporaceae</taxon>
        <taxon>Bremia</taxon>
    </lineage>
</organism>
<sequence>MSVLYADATGESIAIYQKEQDTFGPQGVLGALKNESGSGRSTAATSVSVPAVARDKAPGLNLSFTKRNNVVRRIVMQTIGNLCKEATLHAVHRLQCSIENYCASTKSLTSLGKALDTSLSLIIVVDERDSLN</sequence>
<evidence type="ECO:0000313" key="1">
    <source>
        <dbReference type="EMBL" id="TDH67580.1"/>
    </source>
</evidence>
<dbReference type="AlphaFoldDB" id="A0A976FIW2"/>
<name>A0A976FIW2_BRELC</name>
<accession>A0A976FIW2</accession>
<evidence type="ECO:0000313" key="2">
    <source>
        <dbReference type="Proteomes" id="UP000294530"/>
    </source>
</evidence>
<dbReference type="EMBL" id="SHOA02000014">
    <property type="protein sequence ID" value="TDH67580.1"/>
    <property type="molecule type" value="Genomic_DNA"/>
</dbReference>
<keyword evidence="2" id="KW-1185">Reference proteome</keyword>
<dbReference type="Proteomes" id="UP000294530">
    <property type="component" value="Unassembled WGS sequence"/>
</dbReference>
<gene>
    <name evidence="1" type="ORF">CCR75_002419</name>
</gene>
<proteinExistence type="predicted"/>
<dbReference type="KEGG" id="blac:94346187"/>
<dbReference type="GeneID" id="94346187"/>
<comment type="caution">
    <text evidence="1">The sequence shown here is derived from an EMBL/GenBank/DDBJ whole genome shotgun (WGS) entry which is preliminary data.</text>
</comment>
<protein>
    <submittedName>
        <fullName evidence="1">Uncharacterized protein</fullName>
    </submittedName>
</protein>
<dbReference type="RefSeq" id="XP_067817079.1">
    <property type="nucleotide sequence ID" value="XM_067960516.1"/>
</dbReference>